<keyword evidence="2" id="KW-0496">Mitochondrion</keyword>
<proteinExistence type="predicted"/>
<dbReference type="EMBL" id="MK697699">
    <property type="protein sequence ID" value="QHR90361.1"/>
    <property type="molecule type" value="Genomic_DNA"/>
</dbReference>
<organism evidence="2">
    <name type="scientific">Picea sitchensis</name>
    <name type="common">Sitka spruce</name>
    <name type="synonym">Pinus sitchensis</name>
    <dbReference type="NCBI Taxonomy" id="3332"/>
    <lineage>
        <taxon>Eukaryota</taxon>
        <taxon>Viridiplantae</taxon>
        <taxon>Streptophyta</taxon>
        <taxon>Embryophyta</taxon>
        <taxon>Tracheophyta</taxon>
        <taxon>Spermatophyta</taxon>
        <taxon>Pinopsida</taxon>
        <taxon>Pinidae</taxon>
        <taxon>Conifers I</taxon>
        <taxon>Pinales</taxon>
        <taxon>Pinaceae</taxon>
        <taxon>Picea</taxon>
    </lineage>
</organism>
<geneLocation type="mitochondrion" evidence="2"/>
<name>A0A6B9XVP7_PICSI</name>
<evidence type="ECO:0000256" key="1">
    <source>
        <dbReference type="SAM" id="SignalP"/>
    </source>
</evidence>
<evidence type="ECO:0000313" key="2">
    <source>
        <dbReference type="EMBL" id="QHR90361.1"/>
    </source>
</evidence>
<gene>
    <name evidence="2" type="primary">orf04407</name>
    <name evidence="2" type="ORF">Q903MT_gene4384</name>
</gene>
<feature type="chain" id="PRO_5025407459" evidence="1">
    <location>
        <begin position="20"/>
        <end position="49"/>
    </location>
</feature>
<keyword evidence="1" id="KW-0732">Signal</keyword>
<feature type="signal peptide" evidence="1">
    <location>
        <begin position="1"/>
        <end position="19"/>
    </location>
</feature>
<sequence>MLYALCMLYVCFLFNAIEDDYIIPRARKTQHYRSGTLRGNRRNMQEPMK</sequence>
<dbReference type="AlphaFoldDB" id="A0A6B9XVP7"/>
<protein>
    <submittedName>
        <fullName evidence="2">Uncharacterized protein</fullName>
    </submittedName>
</protein>
<accession>A0A6B9XVP7</accession>
<reference evidence="2" key="1">
    <citation type="submission" date="2019-03" db="EMBL/GenBank/DDBJ databases">
        <title>Largest Complete Mitochondrial Genome of a Gymnosperm, Sitka Spruce (Picea sitchensis), Indicates Complex Physical Structure.</title>
        <authorList>
            <person name="Jackman S.D."/>
            <person name="Coombe L."/>
            <person name="Warren R."/>
            <person name="Kirk H."/>
            <person name="Trinh E."/>
            <person name="McLeod T."/>
            <person name="Pleasance S."/>
            <person name="Pandoh P."/>
            <person name="Zhao Y."/>
            <person name="Coope R."/>
            <person name="Bousquet J."/>
            <person name="Bohlmann J.C."/>
            <person name="Jones S.J.M."/>
            <person name="Birol I."/>
        </authorList>
    </citation>
    <scope>NUCLEOTIDE SEQUENCE</scope>
    <source>
        <strain evidence="2">Q903</strain>
    </source>
</reference>